<dbReference type="AlphaFoldDB" id="A0A5J5D639"/>
<sequence>MCPGKKKKISPDDVEPAGFHLLSSPLTLHQKKNKLAPSRTVVKRWLSPYNELQTQFFKSDAASRKQHQLKLFPHVIKELASLCFFFTISGMSPLHPRFPVQPQPPYSRVETHGRCVTSWSPLGSRNSKQRCVMGDSIVESFCEGEEEEEEEEELWTVTGGLPETRTWVLERLSVGMRLIPWLKGVINKIAHVSQIPLVGQQATGFIPTLIHIPMCMKEVLFSFHCQEEVETPKGTPRQIYCETHRLGSLHKETAEHLDPTEAEKQTDAGDKLMPTPLLTPLQAHLLVLPLAGELETLEEQVLCVLVQLHVQVVELLDAPAHRLAQVHVGSSRAVDLHESGYEAQAERPLKQVLRLALKLSQAVESHVLQVAHGAAQKDVVTLALVSQHADLPIIGQVGRAVHELSQGDTGPVIPTIAGGQLVLGGRASITHMESGLPRGSALDVLPLTQVAGDWVSQHEWDNVSSSCLNPVFTISLISPQDSGGGDKACTRMAEQYSPLYAQRVTANTLAITAAVPELLLITDLDTGITIKEVNSAIKALKNNKSPEAEGLSHQAYKAGDVIRRDPKVFSINLDNWEALASDRANWRAALKNCRRDSLEAYKSFLEERCSKREAGCQLQVRVQGNMAAARSKATRVPIYDSDGQSGPPPPFLASTPAYLRCQTRQERRSMCQARSVPVRGDGLTDGHSDVQIGSVGSQHSNLGGQHLEVCFSKKPLKKGRLARSTSPLTDSPLQRSPATGHAD</sequence>
<accession>A0A5J5D639</accession>
<name>A0A5J5D639_9PERO</name>
<feature type="compositionally biased region" description="Polar residues" evidence="1">
    <location>
        <begin position="723"/>
        <end position="737"/>
    </location>
</feature>
<dbReference type="EMBL" id="VOFY01000011">
    <property type="protein sequence ID" value="KAA8588106.1"/>
    <property type="molecule type" value="Genomic_DNA"/>
</dbReference>
<reference evidence="2 3" key="1">
    <citation type="submission" date="2019-08" db="EMBL/GenBank/DDBJ databases">
        <title>A chromosome-level genome assembly, high-density linkage maps, and genome scans reveal the genomic architecture of hybrid incompatibilities underlying speciation via character displacement in darters (Percidae: Etheostominae).</title>
        <authorList>
            <person name="Moran R.L."/>
            <person name="Catchen J.M."/>
            <person name="Fuller R.C."/>
        </authorList>
    </citation>
    <scope>NUCLEOTIDE SEQUENCE [LARGE SCALE GENOMIC DNA]</scope>
    <source>
        <strain evidence="2">EspeVRDwgs_2016</strain>
        <tissue evidence="2">Muscle</tissue>
    </source>
</reference>
<keyword evidence="3" id="KW-1185">Reference proteome</keyword>
<gene>
    <name evidence="2" type="ORF">FQN60_001300</name>
</gene>
<evidence type="ECO:0000256" key="1">
    <source>
        <dbReference type="SAM" id="MobiDB-lite"/>
    </source>
</evidence>
<proteinExistence type="predicted"/>
<comment type="caution">
    <text evidence="2">The sequence shown here is derived from an EMBL/GenBank/DDBJ whole genome shotgun (WGS) entry which is preliminary data.</text>
</comment>
<protein>
    <submittedName>
        <fullName evidence="2">Uncharacterized protein</fullName>
    </submittedName>
</protein>
<dbReference type="Proteomes" id="UP000327493">
    <property type="component" value="Chromosome 11"/>
</dbReference>
<evidence type="ECO:0000313" key="2">
    <source>
        <dbReference type="EMBL" id="KAA8588106.1"/>
    </source>
</evidence>
<feature type="region of interest" description="Disordered" evidence="1">
    <location>
        <begin position="714"/>
        <end position="743"/>
    </location>
</feature>
<organism evidence="2 3">
    <name type="scientific">Etheostoma spectabile</name>
    <name type="common">orangethroat darter</name>
    <dbReference type="NCBI Taxonomy" id="54343"/>
    <lineage>
        <taxon>Eukaryota</taxon>
        <taxon>Metazoa</taxon>
        <taxon>Chordata</taxon>
        <taxon>Craniata</taxon>
        <taxon>Vertebrata</taxon>
        <taxon>Euteleostomi</taxon>
        <taxon>Actinopterygii</taxon>
        <taxon>Neopterygii</taxon>
        <taxon>Teleostei</taxon>
        <taxon>Neoteleostei</taxon>
        <taxon>Acanthomorphata</taxon>
        <taxon>Eupercaria</taxon>
        <taxon>Perciformes</taxon>
        <taxon>Percoidei</taxon>
        <taxon>Percidae</taxon>
        <taxon>Etheostomatinae</taxon>
        <taxon>Etheostoma</taxon>
    </lineage>
</organism>
<evidence type="ECO:0000313" key="3">
    <source>
        <dbReference type="Proteomes" id="UP000327493"/>
    </source>
</evidence>